<dbReference type="InterPro" id="IPR051178">
    <property type="entry name" value="TfdA_dioxygenase"/>
</dbReference>
<dbReference type="AlphaFoldDB" id="A0AA38LTZ0"/>
<accession>A0AA38LTZ0</accession>
<comment type="similarity">
    <text evidence="1">Belongs to the TfdA dioxygenase family.</text>
</comment>
<dbReference type="GeneID" id="77725992"/>
<comment type="caution">
    <text evidence="7">The sequence shown here is derived from an EMBL/GenBank/DDBJ whole genome shotgun (WGS) entry which is preliminary data.</text>
</comment>
<evidence type="ECO:0000256" key="2">
    <source>
        <dbReference type="ARBA" id="ARBA00022723"/>
    </source>
</evidence>
<feature type="domain" description="TauD/TfdA-like" evidence="6">
    <location>
        <begin position="31"/>
        <end position="290"/>
    </location>
</feature>
<keyword evidence="2" id="KW-0479">Metal-binding</keyword>
<reference evidence="7" key="1">
    <citation type="journal article" date="2022" name="G3 (Bethesda)">
        <title>High quality genome of the basidiomycete yeast Dioszegia hungarica PDD-24b-2 isolated from cloud water.</title>
        <authorList>
            <person name="Jarrige D."/>
            <person name="Haridas S."/>
            <person name="Bleykasten-Grosshans C."/>
            <person name="Joly M."/>
            <person name="Nadalig T."/>
            <person name="Sancelme M."/>
            <person name="Vuilleumier S."/>
            <person name="Grigoriev I.V."/>
            <person name="Amato P."/>
            <person name="Bringel F."/>
        </authorList>
    </citation>
    <scope>NUCLEOTIDE SEQUENCE</scope>
    <source>
        <strain evidence="7">PDD-24b-2</strain>
    </source>
</reference>
<protein>
    <recommendedName>
        <fullName evidence="6">TauD/TfdA-like domain-containing protein</fullName>
    </recommendedName>
</protein>
<proteinExistence type="inferred from homology"/>
<dbReference type="EMBL" id="JAKWFO010000004">
    <property type="protein sequence ID" value="KAI9637317.1"/>
    <property type="molecule type" value="Genomic_DNA"/>
</dbReference>
<evidence type="ECO:0000256" key="4">
    <source>
        <dbReference type="ARBA" id="ARBA00023002"/>
    </source>
</evidence>
<evidence type="ECO:0000259" key="6">
    <source>
        <dbReference type="Pfam" id="PF02668"/>
    </source>
</evidence>
<dbReference type="Gene3D" id="3.60.130.10">
    <property type="entry name" value="Clavaminate synthase-like"/>
    <property type="match status" value="1"/>
</dbReference>
<keyword evidence="5" id="KW-0408">Iron</keyword>
<organism evidence="7 8">
    <name type="scientific">Dioszegia hungarica</name>
    <dbReference type="NCBI Taxonomy" id="4972"/>
    <lineage>
        <taxon>Eukaryota</taxon>
        <taxon>Fungi</taxon>
        <taxon>Dikarya</taxon>
        <taxon>Basidiomycota</taxon>
        <taxon>Agaricomycotina</taxon>
        <taxon>Tremellomycetes</taxon>
        <taxon>Tremellales</taxon>
        <taxon>Bulleribasidiaceae</taxon>
        <taxon>Dioszegia</taxon>
    </lineage>
</organism>
<evidence type="ECO:0000256" key="3">
    <source>
        <dbReference type="ARBA" id="ARBA00022964"/>
    </source>
</evidence>
<gene>
    <name evidence="7" type="ORF">MKK02DRAFT_23834</name>
</gene>
<dbReference type="SUPFAM" id="SSF51197">
    <property type="entry name" value="Clavaminate synthase-like"/>
    <property type="match status" value="1"/>
</dbReference>
<keyword evidence="4" id="KW-0560">Oxidoreductase</keyword>
<name>A0AA38LTZ0_9TREE</name>
<dbReference type="InterPro" id="IPR003819">
    <property type="entry name" value="TauD/TfdA-like"/>
</dbReference>
<evidence type="ECO:0000256" key="1">
    <source>
        <dbReference type="ARBA" id="ARBA00005896"/>
    </source>
</evidence>
<evidence type="ECO:0000313" key="7">
    <source>
        <dbReference type="EMBL" id="KAI9637317.1"/>
    </source>
</evidence>
<dbReference type="GO" id="GO:0051213">
    <property type="term" value="F:dioxygenase activity"/>
    <property type="evidence" value="ECO:0007669"/>
    <property type="project" value="UniProtKB-KW"/>
</dbReference>
<dbReference type="Proteomes" id="UP001164286">
    <property type="component" value="Unassembled WGS sequence"/>
</dbReference>
<dbReference type="PANTHER" id="PTHR43779:SF3">
    <property type="entry name" value="(3R)-3-[(CARBOXYMETHYL)AMINO]FATTY ACID OXYGENASE_DECARBOXYLASE"/>
    <property type="match status" value="1"/>
</dbReference>
<dbReference type="RefSeq" id="XP_052947094.1">
    <property type="nucleotide sequence ID" value="XM_053086791.1"/>
</dbReference>
<dbReference type="GO" id="GO:0046872">
    <property type="term" value="F:metal ion binding"/>
    <property type="evidence" value="ECO:0007669"/>
    <property type="project" value="UniProtKB-KW"/>
</dbReference>
<dbReference type="InterPro" id="IPR042098">
    <property type="entry name" value="TauD-like_sf"/>
</dbReference>
<keyword evidence="3" id="KW-0223">Dioxygenase</keyword>
<evidence type="ECO:0000256" key="5">
    <source>
        <dbReference type="ARBA" id="ARBA00023004"/>
    </source>
</evidence>
<keyword evidence="8" id="KW-1185">Reference proteome</keyword>
<dbReference type="PANTHER" id="PTHR43779">
    <property type="entry name" value="DIOXYGENASE RV0097-RELATED"/>
    <property type="match status" value="1"/>
</dbReference>
<dbReference type="Pfam" id="PF02668">
    <property type="entry name" value="TauD"/>
    <property type="match status" value="1"/>
</dbReference>
<evidence type="ECO:0000313" key="8">
    <source>
        <dbReference type="Proteomes" id="UP001164286"/>
    </source>
</evidence>
<sequence>MSTTTTEAPRLALNLNQAPKLPSNSQLEWIPLHDTYGAECRGIDFTSLPLSDNIIDEIQAGIAKYGVVVFRNTGLSDPDFVSIGERLGEIADAGQSRRFPTAKLGDPSNLYLDGSIVKPGELRWFLAKETGLFHVDASYDARRVRLTGLIAHQLPPRGTGGATEFSDTRSVYADLDDETKALIQGKVGVHSHFHSRRVAVPTFPTFAALDPNDYPMSSHLIAQTHRGSGRPVLYIASHLHHIDGMPEPESSELILKLRRKVEEEKYLLKVYYEQPGDVVIWDNTATMHRAGKGEGEGWAGKYVRDIRKWTVFDNSPEEWGLNDKKTEKFLAGPVIQAKHDEIYGQDGKVWDFDED</sequence>